<dbReference type="OMA" id="FKSDAEY"/>
<evidence type="ECO:0000256" key="5">
    <source>
        <dbReference type="ARBA" id="ARBA00022807"/>
    </source>
</evidence>
<dbReference type="GO" id="GO:0070628">
    <property type="term" value="F:proteasome binding"/>
    <property type="evidence" value="ECO:0007669"/>
    <property type="project" value="TreeGrafter"/>
</dbReference>
<dbReference type="InterPro" id="IPR038765">
    <property type="entry name" value="Papain-like_cys_pep_sf"/>
</dbReference>
<feature type="region of interest" description="Disordered" evidence="7">
    <location>
        <begin position="522"/>
        <end position="556"/>
    </location>
</feature>
<evidence type="ECO:0000256" key="3">
    <source>
        <dbReference type="ARBA" id="ARBA00022786"/>
    </source>
</evidence>
<feature type="domain" description="Ubiquitin-like" evidence="8">
    <location>
        <begin position="1"/>
        <end position="74"/>
    </location>
</feature>
<dbReference type="EC" id="3.4.19.12" evidence="6"/>
<dbReference type="InterPro" id="IPR018200">
    <property type="entry name" value="USP_CS"/>
</dbReference>
<evidence type="ECO:0000259" key="8">
    <source>
        <dbReference type="PROSITE" id="PS50053"/>
    </source>
</evidence>
<dbReference type="PROSITE" id="PS00972">
    <property type="entry name" value="USP_1"/>
    <property type="match status" value="1"/>
</dbReference>
<proteinExistence type="inferred from homology"/>
<keyword evidence="2 6" id="KW-0645">Protease</keyword>
<evidence type="ECO:0000256" key="4">
    <source>
        <dbReference type="ARBA" id="ARBA00022801"/>
    </source>
</evidence>
<dbReference type="InterPro" id="IPR000626">
    <property type="entry name" value="Ubiquitin-like_dom"/>
</dbReference>
<name>U6M1E4_EIMMA</name>
<dbReference type="Gene3D" id="3.90.70.10">
    <property type="entry name" value="Cysteine proteinases"/>
    <property type="match status" value="1"/>
</dbReference>
<dbReference type="PANTHER" id="PTHR43982:SF1">
    <property type="entry name" value="UBIQUITIN CARBOXYL-TERMINAL HYDROLASE 14"/>
    <property type="match status" value="1"/>
</dbReference>
<dbReference type="PROSITE" id="PS50053">
    <property type="entry name" value="UBIQUITIN_2"/>
    <property type="match status" value="1"/>
</dbReference>
<keyword evidence="11" id="KW-1185">Reference proteome</keyword>
<evidence type="ECO:0000256" key="6">
    <source>
        <dbReference type="RuleBase" id="RU366025"/>
    </source>
</evidence>
<dbReference type="PANTHER" id="PTHR43982">
    <property type="entry name" value="UBIQUITIN CARBOXYL-TERMINAL HYDROLASE"/>
    <property type="match status" value="1"/>
</dbReference>
<feature type="domain" description="USP" evidence="9">
    <location>
        <begin position="115"/>
        <end position="599"/>
    </location>
</feature>
<evidence type="ECO:0000256" key="2">
    <source>
        <dbReference type="ARBA" id="ARBA00022670"/>
    </source>
</evidence>
<dbReference type="Proteomes" id="UP000030763">
    <property type="component" value="Unassembled WGS sequence"/>
</dbReference>
<reference evidence="10" key="2">
    <citation type="submission" date="2013-10" db="EMBL/GenBank/DDBJ databases">
        <authorList>
            <person name="Aslett M."/>
        </authorList>
    </citation>
    <scope>NUCLEOTIDE SEQUENCE [LARGE SCALE GENOMIC DNA]</scope>
    <source>
        <strain evidence="10">Weybridge</strain>
    </source>
</reference>
<feature type="compositionally biased region" description="Low complexity" evidence="7">
    <location>
        <begin position="432"/>
        <end position="468"/>
    </location>
</feature>
<reference evidence="10" key="1">
    <citation type="submission" date="2013-10" db="EMBL/GenBank/DDBJ databases">
        <title>Genomic analysis of the causative agents of coccidiosis in chickens.</title>
        <authorList>
            <person name="Reid A.J."/>
            <person name="Blake D."/>
            <person name="Billington K."/>
            <person name="Browne H."/>
            <person name="Dunn M."/>
            <person name="Hung S."/>
            <person name="Kawahara F."/>
            <person name="Miranda-Saavedra D."/>
            <person name="Mourier T."/>
            <person name="Nagra H."/>
            <person name="Otto T.D."/>
            <person name="Rawlings N."/>
            <person name="Sanchez A."/>
            <person name="Sanders M."/>
            <person name="Subramaniam C."/>
            <person name="Tay Y."/>
            <person name="Dear P."/>
            <person name="Doerig C."/>
            <person name="Gruber A."/>
            <person name="Parkinson J."/>
            <person name="Shirley M."/>
            <person name="Wan K.L."/>
            <person name="Berriman M."/>
            <person name="Tomley F."/>
            <person name="Pain A."/>
        </authorList>
    </citation>
    <scope>NUCLEOTIDE SEQUENCE [LARGE SCALE GENOMIC DNA]</scope>
    <source>
        <strain evidence="10">Weybridge</strain>
    </source>
</reference>
<dbReference type="Pfam" id="PF00443">
    <property type="entry name" value="UCH"/>
    <property type="match status" value="1"/>
</dbReference>
<dbReference type="GO" id="GO:0061136">
    <property type="term" value="P:regulation of proteasomal protein catabolic process"/>
    <property type="evidence" value="ECO:0007669"/>
    <property type="project" value="TreeGrafter"/>
</dbReference>
<dbReference type="PROSITE" id="PS00973">
    <property type="entry name" value="USP_2"/>
    <property type="match status" value="1"/>
</dbReference>
<evidence type="ECO:0000313" key="10">
    <source>
        <dbReference type="EMBL" id="CDJ56913.1"/>
    </source>
</evidence>
<evidence type="ECO:0000256" key="7">
    <source>
        <dbReference type="SAM" id="MobiDB-lite"/>
    </source>
</evidence>
<feature type="region of interest" description="Disordered" evidence="7">
    <location>
        <begin position="429"/>
        <end position="468"/>
    </location>
</feature>
<dbReference type="CDD" id="cd16104">
    <property type="entry name" value="Ubl_USP14_like"/>
    <property type="match status" value="1"/>
</dbReference>
<organism evidence="10 11">
    <name type="scientific">Eimeria maxima</name>
    <name type="common">Coccidian parasite</name>
    <dbReference type="NCBI Taxonomy" id="5804"/>
    <lineage>
        <taxon>Eukaryota</taxon>
        <taxon>Sar</taxon>
        <taxon>Alveolata</taxon>
        <taxon>Apicomplexa</taxon>
        <taxon>Conoidasida</taxon>
        <taxon>Coccidia</taxon>
        <taxon>Eucoccidiorida</taxon>
        <taxon>Eimeriorina</taxon>
        <taxon>Eimeriidae</taxon>
        <taxon>Eimeria</taxon>
    </lineage>
</organism>
<dbReference type="InterPro" id="IPR029071">
    <property type="entry name" value="Ubiquitin-like_domsf"/>
</dbReference>
<dbReference type="GeneID" id="25336655"/>
<dbReference type="SUPFAM" id="SSF54236">
    <property type="entry name" value="Ubiquitin-like"/>
    <property type="match status" value="1"/>
</dbReference>
<dbReference type="AlphaFoldDB" id="U6M1E4"/>
<dbReference type="GO" id="GO:0016579">
    <property type="term" value="P:protein deubiquitination"/>
    <property type="evidence" value="ECO:0007669"/>
    <property type="project" value="InterPro"/>
</dbReference>
<comment type="similarity">
    <text evidence="6">Belongs to the peptidase C19 family.</text>
</comment>
<dbReference type="PROSITE" id="PS50235">
    <property type="entry name" value="USP_3"/>
    <property type="match status" value="1"/>
</dbReference>
<evidence type="ECO:0000313" key="11">
    <source>
        <dbReference type="Proteomes" id="UP000030763"/>
    </source>
</evidence>
<accession>U6M1E4</accession>
<comment type="catalytic activity">
    <reaction evidence="1 6">
        <text>Thiol-dependent hydrolysis of ester, thioester, amide, peptide and isopeptide bonds formed by the C-terminal Gly of ubiquitin (a 76-residue protein attached to proteins as an intracellular targeting signal).</text>
        <dbReference type="EC" id="3.4.19.12"/>
    </reaction>
</comment>
<sequence>MTASEVQAAVKWGTKSFSVQISLNEPLEVFQAQLYTLTGVPVDRQKLLCKGKTIKGDADLRAVAASGCPKIMLMGTAEEAIKAMPPPEKTVFVEDLTPAQQAALLREKKVEPLPNGIVNLGNTCYLASVLQMLRPATDFSSLVKTHISGDVSTAQLAATGQQGALRRLALALKDFYNQWQQTIEPVSPFLLVPALREAYPQFSRRSTSQAGTTGIPMQQDAEECLSCLMSAIAESLDRGTATELSKSLAYVPLAGSSSSALDMLFGVQVEVTSNRNKNEENGEKQGSSTVQIEKHRKLTCFLGTPQKPVSSLEESLKFSLGDEVVQVGGSKSAAAAAGAAPSGGDATTAEETLIRTNRIKSLALYLILHFMRFEWKVGGTESEKAKICRSVKFGQTLDMYPFCTKELQDSFKVGRAIVALRREREASSNVGVSATPAAAAPTSAVTAPAPANGSNSAAADGSAAPSTVETEVHVNEEAVAAKEAELLLLAGKPCPTGTYELLSVVTHQGRYADSGHYVGWARAGGADAPQQPSTAESQEKKKEEEQETTSGPAAKRQKNVVMWRKFDDDKVTEVPWESIDLAGGRSDYHVAYLLLMKHLLVVPSEEELKVLARQM</sequence>
<dbReference type="SMART" id="SM00213">
    <property type="entry name" value="UBQ"/>
    <property type="match status" value="1"/>
</dbReference>
<keyword evidence="4 6" id="KW-0378">Hydrolase</keyword>
<evidence type="ECO:0000256" key="1">
    <source>
        <dbReference type="ARBA" id="ARBA00000707"/>
    </source>
</evidence>
<dbReference type="GO" id="GO:0004843">
    <property type="term" value="F:cysteine-type deubiquitinase activity"/>
    <property type="evidence" value="ECO:0007669"/>
    <property type="project" value="UniProtKB-UniRule"/>
</dbReference>
<dbReference type="InterPro" id="IPR001394">
    <property type="entry name" value="Peptidase_C19_UCH"/>
</dbReference>
<gene>
    <name evidence="10" type="ORF">EMWEY_00026690</name>
</gene>
<dbReference type="InterPro" id="IPR044635">
    <property type="entry name" value="UBP14-like"/>
</dbReference>
<dbReference type="VEuPathDB" id="ToxoDB:EMWEY_00026690"/>
<dbReference type="InterPro" id="IPR028889">
    <property type="entry name" value="USP"/>
</dbReference>
<dbReference type="Gene3D" id="3.10.20.90">
    <property type="entry name" value="Phosphatidylinositol 3-kinase Catalytic Subunit, Chain A, domain 1"/>
    <property type="match status" value="1"/>
</dbReference>
<keyword evidence="3 6" id="KW-0833">Ubl conjugation pathway</keyword>
<keyword evidence="5 6" id="KW-0788">Thiol protease</keyword>
<dbReference type="GO" id="GO:0043161">
    <property type="term" value="P:proteasome-mediated ubiquitin-dependent protein catabolic process"/>
    <property type="evidence" value="ECO:0007669"/>
    <property type="project" value="InterPro"/>
</dbReference>
<dbReference type="RefSeq" id="XP_013333563.1">
    <property type="nucleotide sequence ID" value="XM_013478109.1"/>
</dbReference>
<protein>
    <recommendedName>
        <fullName evidence="6">Ubiquitin carboxyl-terminal hydrolase</fullName>
        <ecNumber evidence="6">3.4.19.12</ecNumber>
    </recommendedName>
</protein>
<dbReference type="OrthoDB" id="333239at2759"/>
<dbReference type="SUPFAM" id="SSF54001">
    <property type="entry name" value="Cysteine proteinases"/>
    <property type="match status" value="1"/>
</dbReference>
<evidence type="ECO:0000259" key="9">
    <source>
        <dbReference type="PROSITE" id="PS50235"/>
    </source>
</evidence>
<dbReference type="EMBL" id="HG719170">
    <property type="protein sequence ID" value="CDJ56913.1"/>
    <property type="molecule type" value="Genomic_DNA"/>
</dbReference>